<dbReference type="Proteomes" id="UP000178187">
    <property type="component" value="Unassembled WGS sequence"/>
</dbReference>
<evidence type="ECO:0000313" key="2">
    <source>
        <dbReference type="EMBL" id="OGW95455.1"/>
    </source>
</evidence>
<name>A0A1G1KRK7_9BACT</name>
<dbReference type="Gene3D" id="3.90.550.10">
    <property type="entry name" value="Spore Coat Polysaccharide Biosynthesis Protein SpsA, Chain A"/>
    <property type="match status" value="1"/>
</dbReference>
<evidence type="ECO:0000313" key="3">
    <source>
        <dbReference type="Proteomes" id="UP000178187"/>
    </source>
</evidence>
<organism evidence="2 3">
    <name type="scientific">Candidatus Danuiimicrobium aquiferis</name>
    <dbReference type="NCBI Taxonomy" id="1801832"/>
    <lineage>
        <taxon>Bacteria</taxon>
        <taxon>Pseudomonadati</taxon>
        <taxon>Candidatus Omnitrophota</taxon>
        <taxon>Candidatus Danuiimicrobium</taxon>
    </lineage>
</organism>
<accession>A0A1G1KRK7</accession>
<feature type="domain" description="Glycosyltransferase 2-like" evidence="1">
    <location>
        <begin position="5"/>
        <end position="166"/>
    </location>
</feature>
<dbReference type="SUPFAM" id="SSF53448">
    <property type="entry name" value="Nucleotide-diphospho-sugar transferases"/>
    <property type="match status" value="1"/>
</dbReference>
<sequence length="319" mass="36206">MAKISVIIPTFNRPVLLRRAIQSVIDQTYKDWELIVIDNGKNPQTRAVVEEMGSGSFLIRYESERKIGVSATRNKGIRMTQGEYVAFLDDDDVWFPEKLEDQIRVMKQRPELAFVSSAMKVIDEAGVVGARKPVLIPSVTDFRSLLENNYLVVSNVLVKRAILDEIGFFDEELLVGCEDYDLWLRIAECYSFAMLENVGGLYQVHANQMSQNIENIYRNKIAVYSKVLARTKSPDVIKEIKSLLAKAYYKLGTECKDKSNYVKAKESYRAAIKYNRLVGLEFYLKENPQKRGVFGGVVATVKPFVAYAMCSLKAGRNGH</sequence>
<dbReference type="Pfam" id="PF00535">
    <property type="entry name" value="Glycos_transf_2"/>
    <property type="match status" value="1"/>
</dbReference>
<reference evidence="2 3" key="1">
    <citation type="journal article" date="2016" name="Nat. Commun.">
        <title>Thousands of microbial genomes shed light on interconnected biogeochemical processes in an aquifer system.</title>
        <authorList>
            <person name="Anantharaman K."/>
            <person name="Brown C.T."/>
            <person name="Hug L.A."/>
            <person name="Sharon I."/>
            <person name="Castelle C.J."/>
            <person name="Probst A.J."/>
            <person name="Thomas B.C."/>
            <person name="Singh A."/>
            <person name="Wilkins M.J."/>
            <person name="Karaoz U."/>
            <person name="Brodie E.L."/>
            <person name="Williams K.H."/>
            <person name="Hubbard S.S."/>
            <person name="Banfield J.F."/>
        </authorList>
    </citation>
    <scope>NUCLEOTIDE SEQUENCE [LARGE SCALE GENOMIC DNA]</scope>
</reference>
<dbReference type="PANTHER" id="PTHR22916:SF3">
    <property type="entry name" value="UDP-GLCNAC:BETAGAL BETA-1,3-N-ACETYLGLUCOSAMINYLTRANSFERASE-LIKE PROTEIN 1"/>
    <property type="match status" value="1"/>
</dbReference>
<evidence type="ECO:0000259" key="1">
    <source>
        <dbReference type="Pfam" id="PF00535"/>
    </source>
</evidence>
<comment type="caution">
    <text evidence="2">The sequence shown here is derived from an EMBL/GenBank/DDBJ whole genome shotgun (WGS) entry which is preliminary data.</text>
</comment>
<dbReference type="InterPro" id="IPR029044">
    <property type="entry name" value="Nucleotide-diphossugar_trans"/>
</dbReference>
<dbReference type="AlphaFoldDB" id="A0A1G1KRK7"/>
<dbReference type="GO" id="GO:0016758">
    <property type="term" value="F:hexosyltransferase activity"/>
    <property type="evidence" value="ECO:0007669"/>
    <property type="project" value="UniProtKB-ARBA"/>
</dbReference>
<dbReference type="CDD" id="cd00761">
    <property type="entry name" value="Glyco_tranf_GTA_type"/>
    <property type="match status" value="1"/>
</dbReference>
<dbReference type="EMBL" id="MHFR01000063">
    <property type="protein sequence ID" value="OGW95455.1"/>
    <property type="molecule type" value="Genomic_DNA"/>
</dbReference>
<dbReference type="InterPro" id="IPR001173">
    <property type="entry name" value="Glyco_trans_2-like"/>
</dbReference>
<gene>
    <name evidence="2" type="ORF">A3G33_10790</name>
</gene>
<protein>
    <recommendedName>
        <fullName evidence="1">Glycosyltransferase 2-like domain-containing protein</fullName>
    </recommendedName>
</protein>
<proteinExistence type="predicted"/>
<dbReference type="PANTHER" id="PTHR22916">
    <property type="entry name" value="GLYCOSYLTRANSFERASE"/>
    <property type="match status" value="1"/>
</dbReference>